<feature type="active site" description="Proton acceptor" evidence="4">
    <location>
        <position position="243"/>
    </location>
</feature>
<dbReference type="PANTHER" id="PTHR14226:SF78">
    <property type="entry name" value="SLR0060 PROTEIN"/>
    <property type="match status" value="1"/>
</dbReference>
<feature type="active site" description="Nucleophile" evidence="4">
    <location>
        <position position="92"/>
    </location>
</feature>
<dbReference type="EMBL" id="JAUSVR010000002">
    <property type="protein sequence ID" value="MDQ0510090.1"/>
    <property type="molecule type" value="Genomic_DNA"/>
</dbReference>
<feature type="short sequence motif" description="GXSXG" evidence="4">
    <location>
        <begin position="90"/>
        <end position="94"/>
    </location>
</feature>
<feature type="short sequence motif" description="DGA/G" evidence="4">
    <location>
        <begin position="243"/>
        <end position="245"/>
    </location>
</feature>
<gene>
    <name evidence="7" type="ORF">QOZ99_000971</name>
</gene>
<dbReference type="SUPFAM" id="SSF52151">
    <property type="entry name" value="FabD/lysophospholipase-like"/>
    <property type="match status" value="1"/>
</dbReference>
<reference evidence="7 8" key="1">
    <citation type="submission" date="2023-07" db="EMBL/GenBank/DDBJ databases">
        <title>Genomic Encyclopedia of Type Strains, Phase IV (KMG-IV): sequencing the most valuable type-strain genomes for metagenomic binning, comparative biology and taxonomic classification.</title>
        <authorList>
            <person name="Goeker M."/>
        </authorList>
    </citation>
    <scope>NUCLEOTIDE SEQUENCE [LARGE SCALE GENOMIC DNA]</scope>
    <source>
        <strain evidence="7 8">DSM 15561</strain>
    </source>
</reference>
<evidence type="ECO:0000313" key="7">
    <source>
        <dbReference type="EMBL" id="MDQ0510090.1"/>
    </source>
</evidence>
<dbReference type="RefSeq" id="WP_306888821.1">
    <property type="nucleotide sequence ID" value="NZ_JAUSVR010000002.1"/>
</dbReference>
<keyword evidence="2 4" id="KW-0442">Lipid degradation</keyword>
<dbReference type="Pfam" id="PF01734">
    <property type="entry name" value="Patatin"/>
    <property type="match status" value="1"/>
</dbReference>
<evidence type="ECO:0000259" key="6">
    <source>
        <dbReference type="PROSITE" id="PS51635"/>
    </source>
</evidence>
<keyword evidence="3 4" id="KW-0443">Lipid metabolism</keyword>
<evidence type="ECO:0000256" key="3">
    <source>
        <dbReference type="ARBA" id="ARBA00023098"/>
    </source>
</evidence>
<dbReference type="InterPro" id="IPR050301">
    <property type="entry name" value="NTE"/>
</dbReference>
<organism evidence="7 8">
    <name type="scientific">Ancylobacter amanitiformis</name>
    <dbReference type="NCBI Taxonomy" id="217069"/>
    <lineage>
        <taxon>Bacteria</taxon>
        <taxon>Pseudomonadati</taxon>
        <taxon>Pseudomonadota</taxon>
        <taxon>Alphaproteobacteria</taxon>
        <taxon>Hyphomicrobiales</taxon>
        <taxon>Xanthobacteraceae</taxon>
        <taxon>Ancylobacter</taxon>
    </lineage>
</organism>
<dbReference type="InterPro" id="IPR002641">
    <property type="entry name" value="PNPLA_dom"/>
</dbReference>
<dbReference type="PANTHER" id="PTHR14226">
    <property type="entry name" value="NEUROPATHY TARGET ESTERASE/SWISS CHEESE D.MELANOGASTER"/>
    <property type="match status" value="1"/>
</dbReference>
<feature type="short sequence motif" description="GXGXXG" evidence="4">
    <location>
        <begin position="62"/>
        <end position="67"/>
    </location>
</feature>
<evidence type="ECO:0000256" key="1">
    <source>
        <dbReference type="ARBA" id="ARBA00022801"/>
    </source>
</evidence>
<protein>
    <submittedName>
        <fullName evidence="7">NTE family protein</fullName>
    </submittedName>
</protein>
<sequence length="387" mass="41392">MSTETTSTPSPPDSEAPEAVAAAPLRPAVHPATEAASAGPAGDEDAAPSARAPVLIDLALQGGGSHGAFTWGVLDRFLEEPWLKIDGVSGTSAGAMNAAVMSFGFAKGGPEGARAALANFWAKVSEAARFSPFQRGPMDKLLGRWTLDNSPLFVAMDLMSRLVSPYDLNPGGGNPLRAILEELIDFDLVKVSPIKLFITATSVRTGRGKVFRNADLSPDVLLASACLPTMFQAVEIDGEPYWDGGYSGNPTMTPLVRELDSDDTILIPINPVEREGTPSNAREILNRLNEVSFNAVLLKELRMMALMRKVADPGNSEGALWAKMRIHMVPNNVMGTLGYSSKLNAEWEFLSMLRDEGRASAQAFLDEHGADLGKRSTLDIDQLLDGV</sequence>
<accession>A0ABU0LN54</accession>
<evidence type="ECO:0000256" key="5">
    <source>
        <dbReference type="SAM" id="MobiDB-lite"/>
    </source>
</evidence>
<dbReference type="PROSITE" id="PS51635">
    <property type="entry name" value="PNPLA"/>
    <property type="match status" value="1"/>
</dbReference>
<keyword evidence="1 4" id="KW-0378">Hydrolase</keyword>
<keyword evidence="8" id="KW-1185">Reference proteome</keyword>
<feature type="region of interest" description="Disordered" evidence="5">
    <location>
        <begin position="1"/>
        <end position="48"/>
    </location>
</feature>
<name>A0ABU0LN54_9HYPH</name>
<evidence type="ECO:0000256" key="4">
    <source>
        <dbReference type="PROSITE-ProRule" id="PRU01161"/>
    </source>
</evidence>
<comment type="caution">
    <text evidence="7">The sequence shown here is derived from an EMBL/GenBank/DDBJ whole genome shotgun (WGS) entry which is preliminary data.</text>
</comment>
<dbReference type="InterPro" id="IPR016035">
    <property type="entry name" value="Acyl_Trfase/lysoPLipase"/>
</dbReference>
<proteinExistence type="predicted"/>
<feature type="compositionally biased region" description="Low complexity" evidence="5">
    <location>
        <begin position="17"/>
        <end position="32"/>
    </location>
</feature>
<evidence type="ECO:0000256" key="2">
    <source>
        <dbReference type="ARBA" id="ARBA00022963"/>
    </source>
</evidence>
<feature type="domain" description="PNPLA" evidence="6">
    <location>
        <begin position="58"/>
        <end position="256"/>
    </location>
</feature>
<dbReference type="Proteomes" id="UP001235094">
    <property type="component" value="Unassembled WGS sequence"/>
</dbReference>
<evidence type="ECO:0000313" key="8">
    <source>
        <dbReference type="Proteomes" id="UP001235094"/>
    </source>
</evidence>
<dbReference type="Gene3D" id="3.40.1090.10">
    <property type="entry name" value="Cytosolic phospholipase A2 catalytic domain"/>
    <property type="match status" value="2"/>
</dbReference>